<evidence type="ECO:0000313" key="4">
    <source>
        <dbReference type="EMBL" id="AMY26095.1"/>
    </source>
</evidence>
<dbReference type="SMART" id="SM00487">
    <property type="entry name" value="DEXDc"/>
    <property type="match status" value="1"/>
</dbReference>
<evidence type="ECO:0000256" key="2">
    <source>
        <dbReference type="SAM" id="MobiDB-lite"/>
    </source>
</evidence>
<evidence type="ECO:0000256" key="1">
    <source>
        <dbReference type="ARBA" id="ARBA00022801"/>
    </source>
</evidence>
<organism evidence="4 5">
    <name type="scientific">Rhodococcoides fascians</name>
    <name type="common">Rhodococcus fascians</name>
    <dbReference type="NCBI Taxonomy" id="1828"/>
    <lineage>
        <taxon>Bacteria</taxon>
        <taxon>Bacillati</taxon>
        <taxon>Actinomycetota</taxon>
        <taxon>Actinomycetes</taxon>
        <taxon>Mycobacteriales</taxon>
        <taxon>Nocardiaceae</taxon>
        <taxon>Rhodococcoides</taxon>
    </lineage>
</organism>
<reference evidence="5" key="2">
    <citation type="submission" date="2016-04" db="EMBL/GenBank/DDBJ databases">
        <title>Complete Genome and Plasmid Sequences for Rhodococcus fascians D188 and Draft Sequences for Rhodococcus spp. Isolates PBTS 1 and PBTS 2.</title>
        <authorList>
            <person name="Stamer R."/>
            <person name="Vereecke D."/>
            <person name="Zhang Y."/>
            <person name="Schilkey F."/>
            <person name="Devitt N."/>
            <person name="Randall J."/>
        </authorList>
    </citation>
    <scope>NUCLEOTIDE SEQUENCE [LARGE SCALE GENOMIC DNA]</scope>
    <source>
        <strain evidence="5">PBTS2</strain>
    </source>
</reference>
<feature type="region of interest" description="Disordered" evidence="2">
    <location>
        <begin position="516"/>
        <end position="536"/>
    </location>
</feature>
<sequence length="912" mass="100467">MWNLSSDIDLANDNLPAEDSTRQQKTAKEILRRFADQPGLVLADEVGMGKTFVALAVAASVVRETGHERPVVVMVPSSVADKWPREWNVFAQKCLGDASDIQVSGAIRHGIEFLKLLDDPPERRKHIIFLTHGALTRTTSDPFVRLALLARAVRRRKELENRRPAIAKNAYFLLGDRRFRDTELVERLLKAPERRWLELWNKHSDSMPLDDDPVPAAFVDAIDTSILQPLREALTLLPINQSARFEERLSAARRELTTAMRGAWAQGLRRLDVTLPLLVLDEAHHVKNDNKMSGLFANEDAASDADALRGPLGGMFERMLFMTATPFQLGHHELLSVLGRFNGVRWAKPEDRAAFDDSIGNLGKSLDTARAAALRFERRWSAIDPAADSELGSLSNFSAADHATLTSAGRAAIATGIEAQQANTIAGIALRPWVIRHLKPNDLERRRYRAGAAILDSSAGEGGLPIEGTAMLPFLLAGRADAVARLSGDSTGSTRSLFSYGIASSFEAYRRTRSDGSASLDDVEDSDQPQPTAPAAGPVQWYLDRIEQQLPDEPLALARHPKIAATVERTLRLWDNGHKVLIFCFYRETGRALRLHIARALQQRTTERAAAALELPDTDPEAVSAALARLSSRLLRSDAAGYTRIRDAALSWSGALDSESANGLADVVVRFLRTDSFLVRFTPLSPAMTVEDVLRGVETAQAGGISLRRQIESFAGFLSKRTPEDRERILGILQSTRTGDITVDDTATDDIDPAEHSPLHTTVAPNVRLANGEVGQETRQRLMASFNSPFFPDVLVASSVMSEGVDLHTACRHVIHHDLDWNPATLEQRTGRLDRLGSAALLSGEPVIVYEPYLGGTHDERMYKVVKDRDRWFGVVMGDTRTSGDTESDVRANRVPLPEGLADELTMDLSVQ</sequence>
<dbReference type="InterPro" id="IPR038718">
    <property type="entry name" value="SNF2-like_sf"/>
</dbReference>
<gene>
    <name evidence="4" type="primary">rapA_3</name>
    <name evidence="4" type="ORF">A3Q41_04833</name>
</gene>
<dbReference type="KEGG" id="rhs:A3Q41_04833"/>
<dbReference type="InterPro" id="IPR014001">
    <property type="entry name" value="Helicase_ATP-bd"/>
</dbReference>
<dbReference type="InterPro" id="IPR001650">
    <property type="entry name" value="Helicase_C-like"/>
</dbReference>
<dbReference type="Gene3D" id="3.40.50.10810">
    <property type="entry name" value="Tandem AAA-ATPase domain"/>
    <property type="match status" value="2"/>
</dbReference>
<dbReference type="Pfam" id="PF00271">
    <property type="entry name" value="Helicase_C"/>
    <property type="match status" value="1"/>
</dbReference>
<accession>A0A143QSH2</accession>
<keyword evidence="5" id="KW-1185">Reference proteome</keyword>
<dbReference type="GO" id="GO:0016787">
    <property type="term" value="F:hydrolase activity"/>
    <property type="evidence" value="ECO:0007669"/>
    <property type="project" value="UniProtKB-KW"/>
</dbReference>
<name>A0A143QSH2_RHOFA</name>
<dbReference type="RefSeq" id="WP_063216813.1">
    <property type="nucleotide sequence ID" value="NZ_CP015220.1"/>
</dbReference>
<dbReference type="CDD" id="cd18793">
    <property type="entry name" value="SF2_C_SNF"/>
    <property type="match status" value="1"/>
</dbReference>
<dbReference type="PANTHER" id="PTHR10799">
    <property type="entry name" value="SNF2/RAD54 HELICASE FAMILY"/>
    <property type="match status" value="1"/>
</dbReference>
<dbReference type="EC" id="3.6.4.-" evidence="4"/>
<dbReference type="SUPFAM" id="SSF52540">
    <property type="entry name" value="P-loop containing nucleoside triphosphate hydrolases"/>
    <property type="match status" value="2"/>
</dbReference>
<dbReference type="InterPro" id="IPR027417">
    <property type="entry name" value="P-loop_NTPase"/>
</dbReference>
<dbReference type="EMBL" id="CP015220">
    <property type="protein sequence ID" value="AMY26095.1"/>
    <property type="molecule type" value="Genomic_DNA"/>
</dbReference>
<dbReference type="Proteomes" id="UP000076038">
    <property type="component" value="Chromosome"/>
</dbReference>
<evidence type="ECO:0000313" key="5">
    <source>
        <dbReference type="Proteomes" id="UP000076038"/>
    </source>
</evidence>
<protein>
    <submittedName>
        <fullName evidence="4">RNA polymerase-associated protein RapA</fullName>
        <ecNumber evidence="4">3.6.4.-</ecNumber>
    </submittedName>
</protein>
<reference evidence="4 5" key="1">
    <citation type="journal article" date="2016" name="Genome Announc.">
        <title>Complete Genome and Plasmid Sequences for Rhodococcus fascians D188 and Draft Sequences for Rhodococcus Isolates PBTS 1 and PBTS 2.</title>
        <authorList>
            <person name="Stamler R.A."/>
            <person name="Vereecke D."/>
            <person name="Zhang Y."/>
            <person name="Schilkey F."/>
            <person name="Devitt N."/>
            <person name="Randall J.J."/>
        </authorList>
    </citation>
    <scope>NUCLEOTIDE SEQUENCE [LARGE SCALE GENOMIC DNA]</scope>
    <source>
        <strain evidence="4 5">PBTS2</strain>
    </source>
</reference>
<dbReference type="AlphaFoldDB" id="A0A143QSH2"/>
<dbReference type="OrthoDB" id="9814088at2"/>
<proteinExistence type="predicted"/>
<evidence type="ECO:0000259" key="3">
    <source>
        <dbReference type="PROSITE" id="PS51194"/>
    </source>
</evidence>
<dbReference type="InterPro" id="IPR049730">
    <property type="entry name" value="SNF2/RAD54-like_C"/>
</dbReference>
<keyword evidence="1 4" id="KW-0378">Hydrolase</keyword>
<dbReference type="SMART" id="SM00490">
    <property type="entry name" value="HELICc"/>
    <property type="match status" value="1"/>
</dbReference>
<dbReference type="InterPro" id="IPR000330">
    <property type="entry name" value="SNF2_N"/>
</dbReference>
<feature type="domain" description="Helicase C-terminal" evidence="3">
    <location>
        <begin position="710"/>
        <end position="888"/>
    </location>
</feature>
<dbReference type="GO" id="GO:0005524">
    <property type="term" value="F:ATP binding"/>
    <property type="evidence" value="ECO:0007669"/>
    <property type="project" value="InterPro"/>
</dbReference>
<dbReference type="Gene3D" id="3.40.50.300">
    <property type="entry name" value="P-loop containing nucleotide triphosphate hydrolases"/>
    <property type="match status" value="1"/>
</dbReference>
<dbReference type="PATRIC" id="fig|1653479.3.peg.4891"/>
<dbReference type="PROSITE" id="PS51194">
    <property type="entry name" value="HELICASE_CTER"/>
    <property type="match status" value="1"/>
</dbReference>
<dbReference type="Pfam" id="PF00176">
    <property type="entry name" value="SNF2-rel_dom"/>
    <property type="match status" value="1"/>
</dbReference>